<name>M3H5B3_9LEPT</name>
<dbReference type="Proteomes" id="UP000011770">
    <property type="component" value="Unassembled WGS sequence"/>
</dbReference>
<protein>
    <submittedName>
        <fullName evidence="1">Uncharacterized protein</fullName>
    </submittedName>
</protein>
<evidence type="ECO:0000313" key="1">
    <source>
        <dbReference type="EMBL" id="EMF84306.1"/>
    </source>
</evidence>
<comment type="caution">
    <text evidence="1">The sequence shown here is derived from an EMBL/GenBank/DDBJ whole genome shotgun (WGS) entry which is preliminary data.</text>
</comment>
<dbReference type="Gene3D" id="3.40.830.10">
    <property type="entry name" value="LigB-like"/>
    <property type="match status" value="1"/>
</dbReference>
<proteinExistence type="predicted"/>
<gene>
    <name evidence="1" type="ORF">LEP1GSC188_4083</name>
</gene>
<dbReference type="EMBL" id="AHOR02000005">
    <property type="protein sequence ID" value="EMF84306.1"/>
    <property type="molecule type" value="Genomic_DNA"/>
</dbReference>
<accession>M3H5B3</accession>
<organism evidence="1 2">
    <name type="scientific">Leptospira weilii serovar Topaz str. LT2116</name>
    <dbReference type="NCBI Taxonomy" id="1088540"/>
    <lineage>
        <taxon>Bacteria</taxon>
        <taxon>Pseudomonadati</taxon>
        <taxon>Spirochaetota</taxon>
        <taxon>Spirochaetia</taxon>
        <taxon>Leptospirales</taxon>
        <taxon>Leptospiraceae</taxon>
        <taxon>Leptospira</taxon>
    </lineage>
</organism>
<sequence>MNLVIPSDFTRSLEEFGSKLGGVKNILVVSPHWKTRGTYVTVSDLDSWFGEEALRLASRFDNRNGNDSYMKNLGNLKALHELAQKQKNHSQENNRGI</sequence>
<dbReference type="SUPFAM" id="SSF53213">
    <property type="entry name" value="LigB-like"/>
    <property type="match status" value="1"/>
</dbReference>
<reference evidence="1 2" key="1">
    <citation type="submission" date="2013-01" db="EMBL/GenBank/DDBJ databases">
        <authorList>
            <person name="Harkins D.M."/>
            <person name="Durkin A.S."/>
            <person name="Brinkac L.M."/>
            <person name="Haft D.H."/>
            <person name="Selengut J.D."/>
            <person name="Sanka R."/>
            <person name="DePew J."/>
            <person name="Purushe J."/>
            <person name="Tulsiani S.M."/>
            <person name="Graham G.C."/>
            <person name="Burns M.-A."/>
            <person name="Dohnt M.F."/>
            <person name="Smythe L.D."/>
            <person name="McKay D.B."/>
            <person name="Craig S.B."/>
            <person name="Vinetz J.M."/>
            <person name="Sutton G.G."/>
            <person name="Nierman W.C."/>
            <person name="Fouts D.E."/>
        </authorList>
    </citation>
    <scope>NUCLEOTIDE SEQUENCE [LARGE SCALE GENOMIC DNA]</scope>
    <source>
        <strain evidence="1 2">LT2116</strain>
    </source>
</reference>
<evidence type="ECO:0000313" key="2">
    <source>
        <dbReference type="Proteomes" id="UP000011770"/>
    </source>
</evidence>
<dbReference type="AlphaFoldDB" id="M3H5B3"/>